<organism evidence="3 4">
    <name type="scientific">Salinimicrobium sediminis</name>
    <dbReference type="NCBI Taxonomy" id="1343891"/>
    <lineage>
        <taxon>Bacteria</taxon>
        <taxon>Pseudomonadati</taxon>
        <taxon>Bacteroidota</taxon>
        <taxon>Flavobacteriia</taxon>
        <taxon>Flavobacteriales</taxon>
        <taxon>Flavobacteriaceae</taxon>
        <taxon>Salinimicrobium</taxon>
    </lineage>
</organism>
<comment type="similarity">
    <text evidence="1">Belongs to the universal stress protein A family.</text>
</comment>
<dbReference type="PANTHER" id="PTHR46268">
    <property type="entry name" value="STRESS RESPONSE PROTEIN NHAX"/>
    <property type="match status" value="1"/>
</dbReference>
<evidence type="ECO:0000313" key="3">
    <source>
        <dbReference type="EMBL" id="SOC81151.1"/>
    </source>
</evidence>
<dbReference type="OrthoDB" id="9788959at2"/>
<reference evidence="4" key="1">
    <citation type="submission" date="2017-09" db="EMBL/GenBank/DDBJ databases">
        <authorList>
            <person name="Varghese N."/>
            <person name="Submissions S."/>
        </authorList>
    </citation>
    <scope>NUCLEOTIDE SEQUENCE [LARGE SCALE GENOMIC DNA]</scope>
    <source>
        <strain evidence="4">CGMCC 1.12641</strain>
    </source>
</reference>
<dbReference type="Proteomes" id="UP000219193">
    <property type="component" value="Unassembled WGS sequence"/>
</dbReference>
<dbReference type="PANTHER" id="PTHR46268:SF6">
    <property type="entry name" value="UNIVERSAL STRESS PROTEIN UP12"/>
    <property type="match status" value="1"/>
</dbReference>
<proteinExistence type="inferred from homology"/>
<dbReference type="SUPFAM" id="SSF52402">
    <property type="entry name" value="Adenine nucleotide alpha hydrolases-like"/>
    <property type="match status" value="2"/>
</dbReference>
<keyword evidence="4" id="KW-1185">Reference proteome</keyword>
<evidence type="ECO:0000259" key="2">
    <source>
        <dbReference type="Pfam" id="PF00582"/>
    </source>
</evidence>
<sequence length="282" mass="32161">MKKILLPTDFSQNAFNAITYALEMFREDKITFTFLHAYKVFEYHEKSKLTAEPGEKNLEKVRKDTEKKLEQLAEEFSLKAGKNHTFKTAVHNLLLVDAINKELRIHKQDLIVIGTQGKTGNKEVVYGSNTINIMEDVEKCPVLAIPAHVSFKPPTEIVLANSFKVELTPTDLDFLIGLARKYGSAIRILHIAEEGGLSRSQKYNRAQLQEKLEGVRHSFHFLEYLSVPIGIYSFLESRGSDMIAFINKKHTLVQNLLLQPLYKNLAHYSKVPVLVLHQPEKS</sequence>
<evidence type="ECO:0000256" key="1">
    <source>
        <dbReference type="ARBA" id="ARBA00008791"/>
    </source>
</evidence>
<feature type="domain" description="UspA" evidence="2">
    <location>
        <begin position="1"/>
        <end position="146"/>
    </location>
</feature>
<evidence type="ECO:0000313" key="4">
    <source>
        <dbReference type="Proteomes" id="UP000219193"/>
    </source>
</evidence>
<dbReference type="InterPro" id="IPR014729">
    <property type="entry name" value="Rossmann-like_a/b/a_fold"/>
</dbReference>
<dbReference type="Gene3D" id="3.40.50.620">
    <property type="entry name" value="HUPs"/>
    <property type="match status" value="2"/>
</dbReference>
<dbReference type="CDD" id="cd00293">
    <property type="entry name" value="USP-like"/>
    <property type="match status" value="1"/>
</dbReference>
<dbReference type="InterPro" id="IPR006016">
    <property type="entry name" value="UspA"/>
</dbReference>
<name>A0A285X740_9FLAO</name>
<dbReference type="Pfam" id="PF00582">
    <property type="entry name" value="Usp"/>
    <property type="match status" value="1"/>
</dbReference>
<protein>
    <submittedName>
        <fullName evidence="3">Nucleotide-binding universal stress protein, UspA family</fullName>
    </submittedName>
</protein>
<accession>A0A285X740</accession>
<dbReference type="EMBL" id="OCMF01000004">
    <property type="protein sequence ID" value="SOC81151.1"/>
    <property type="molecule type" value="Genomic_DNA"/>
</dbReference>
<dbReference type="RefSeq" id="WP_097056925.1">
    <property type="nucleotide sequence ID" value="NZ_OCMF01000004.1"/>
</dbReference>
<gene>
    <name evidence="3" type="ORF">SAMN06296241_2723</name>
</gene>
<dbReference type="AlphaFoldDB" id="A0A285X740"/>